<gene>
    <name evidence="2" type="ORF">A2161_08590</name>
</gene>
<dbReference type="Proteomes" id="UP000179266">
    <property type="component" value="Unassembled WGS sequence"/>
</dbReference>
<dbReference type="EMBL" id="MGDD01000165">
    <property type="protein sequence ID" value="OGL45687.1"/>
    <property type="molecule type" value="Genomic_DNA"/>
</dbReference>
<keyword evidence="1" id="KW-0812">Transmembrane</keyword>
<accession>A0A1F7RXV5</accession>
<evidence type="ECO:0000313" key="3">
    <source>
        <dbReference type="Proteomes" id="UP000179266"/>
    </source>
</evidence>
<comment type="caution">
    <text evidence="2">The sequence shown here is derived from an EMBL/GenBank/DDBJ whole genome shotgun (WGS) entry which is preliminary data.</text>
</comment>
<reference evidence="2 3" key="1">
    <citation type="journal article" date="2016" name="Nat. Commun.">
        <title>Thousands of microbial genomes shed light on interconnected biogeochemical processes in an aquifer system.</title>
        <authorList>
            <person name="Anantharaman K."/>
            <person name="Brown C.T."/>
            <person name="Hug L.A."/>
            <person name="Sharon I."/>
            <person name="Castelle C.J."/>
            <person name="Probst A.J."/>
            <person name="Thomas B.C."/>
            <person name="Singh A."/>
            <person name="Wilkins M.J."/>
            <person name="Karaoz U."/>
            <person name="Brodie E.L."/>
            <person name="Williams K.H."/>
            <person name="Hubbard S.S."/>
            <person name="Banfield J.F."/>
        </authorList>
    </citation>
    <scope>NUCLEOTIDE SEQUENCE [LARGE SCALE GENOMIC DNA]</scope>
</reference>
<name>A0A1F7RXV5_9BACT</name>
<keyword evidence="1" id="KW-1133">Transmembrane helix</keyword>
<protein>
    <submittedName>
        <fullName evidence="2">Uncharacterized protein</fullName>
    </submittedName>
</protein>
<evidence type="ECO:0000313" key="2">
    <source>
        <dbReference type="EMBL" id="OGL45687.1"/>
    </source>
</evidence>
<feature type="transmembrane region" description="Helical" evidence="1">
    <location>
        <begin position="22"/>
        <end position="41"/>
    </location>
</feature>
<keyword evidence="1" id="KW-0472">Membrane</keyword>
<evidence type="ECO:0000256" key="1">
    <source>
        <dbReference type="SAM" id="Phobius"/>
    </source>
</evidence>
<sequence length="61" mass="7226">MADSSENPVETDKIKTNKMMKIIVFMIIFLSVLPRIQFFIYELYLQPDFLSSDLVHQIIFL</sequence>
<proteinExistence type="predicted"/>
<dbReference type="AlphaFoldDB" id="A0A1F7RXV5"/>
<organism evidence="2 3">
    <name type="scientific">Candidatus Schekmanbacteria bacterium RBG_13_48_7</name>
    <dbReference type="NCBI Taxonomy" id="1817878"/>
    <lineage>
        <taxon>Bacteria</taxon>
        <taxon>Candidatus Schekmaniibacteriota</taxon>
    </lineage>
</organism>